<name>A0A7W6HYB3_9BACT</name>
<dbReference type="PANTHER" id="PTHR43585">
    <property type="entry name" value="FUMIPYRROLE BIOSYNTHESIS PROTEIN C"/>
    <property type="match status" value="1"/>
</dbReference>
<sequence length="402" mass="45871">MKKILILGAANDQLLLISKSKELGYYVIVCDRTTTNPGLKYVDKHYQVDYMDREVVLQIAKVEEVDGIISNSEVVMQNVAYVCEELGLRGNTLESIRNIGEKNLFRKLQNRIGVFAPKQTDVDTMENAIQAIKEMSLPVLIKPCRNSASRGITKIDSFDESLIRKSFENSARDSWNKKVTVEEFVEMPSLTVIEGDIFIYDGKILWDGIFNDQRSSGAPMVPMSDISPLHLSSEKKNVIKDTVAKIVKGAGLEFGQFNIEMYFTKDNQLFVIEINTRQGGIGVPKFIEQYSGLDYTKLLVSLCVNDYSYCNVLDECRYPMFKYLTRHSVFSRDEGIYDGLYIAEEIKDFVCGIEENFNKGEKVLICEDGTDAVARIDFEFHTLEEQNKYAYSIENYIYPKLK</sequence>
<dbReference type="InterPro" id="IPR011761">
    <property type="entry name" value="ATP-grasp"/>
</dbReference>
<gene>
    <name evidence="7" type="ORF">GGR14_003032</name>
</gene>
<dbReference type="GO" id="GO:0071555">
    <property type="term" value="P:cell wall organization"/>
    <property type="evidence" value="ECO:0007669"/>
    <property type="project" value="UniProtKB-KW"/>
</dbReference>
<evidence type="ECO:0000259" key="6">
    <source>
        <dbReference type="PROSITE" id="PS50975"/>
    </source>
</evidence>
<accession>A0A7W6HYB3</accession>
<dbReference type="PROSITE" id="PS50975">
    <property type="entry name" value="ATP_GRASP"/>
    <property type="match status" value="1"/>
</dbReference>
<dbReference type="PANTHER" id="PTHR43585:SF2">
    <property type="entry name" value="ATP-GRASP ENZYME FSQD"/>
    <property type="match status" value="1"/>
</dbReference>
<dbReference type="GO" id="GO:0046872">
    <property type="term" value="F:metal ion binding"/>
    <property type="evidence" value="ECO:0007669"/>
    <property type="project" value="InterPro"/>
</dbReference>
<evidence type="ECO:0000256" key="5">
    <source>
        <dbReference type="PROSITE-ProRule" id="PRU00409"/>
    </source>
</evidence>
<evidence type="ECO:0000256" key="2">
    <source>
        <dbReference type="ARBA" id="ARBA00022741"/>
    </source>
</evidence>
<dbReference type="InterPro" id="IPR011095">
    <property type="entry name" value="Dala_Dala_lig_C"/>
</dbReference>
<evidence type="ECO:0000256" key="4">
    <source>
        <dbReference type="ARBA" id="ARBA00023316"/>
    </source>
</evidence>
<dbReference type="Pfam" id="PF07478">
    <property type="entry name" value="Dala_Dala_lig_C"/>
    <property type="match status" value="1"/>
</dbReference>
<dbReference type="InterPro" id="IPR052032">
    <property type="entry name" value="ATP-dep_AA_Ligase"/>
</dbReference>
<evidence type="ECO:0000313" key="8">
    <source>
        <dbReference type="Proteomes" id="UP000546007"/>
    </source>
</evidence>
<dbReference type="SUPFAM" id="SSF56059">
    <property type="entry name" value="Glutathione synthetase ATP-binding domain-like"/>
    <property type="match status" value="1"/>
</dbReference>
<keyword evidence="3 5" id="KW-0067">ATP-binding</keyword>
<keyword evidence="8" id="KW-1185">Reference proteome</keyword>
<dbReference type="GeneID" id="93099964"/>
<dbReference type="RefSeq" id="WP_151412151.1">
    <property type="nucleotide sequence ID" value="NZ_AP028155.1"/>
</dbReference>
<dbReference type="Gene3D" id="3.30.1490.20">
    <property type="entry name" value="ATP-grasp fold, A domain"/>
    <property type="match status" value="1"/>
</dbReference>
<proteinExistence type="predicted"/>
<dbReference type="Gene3D" id="3.30.470.20">
    <property type="entry name" value="ATP-grasp fold, B domain"/>
    <property type="match status" value="1"/>
</dbReference>
<dbReference type="InterPro" id="IPR013815">
    <property type="entry name" value="ATP_grasp_subdomain_1"/>
</dbReference>
<protein>
    <submittedName>
        <fullName evidence="7">Biotin carboxylase</fullName>
    </submittedName>
</protein>
<dbReference type="InterPro" id="IPR016185">
    <property type="entry name" value="PreATP-grasp_dom_sf"/>
</dbReference>
<keyword evidence="1" id="KW-0436">Ligase</keyword>
<dbReference type="AlphaFoldDB" id="A0A7W6HYB3"/>
<dbReference type="OrthoDB" id="9804625at2"/>
<comment type="caution">
    <text evidence="7">The sequence shown here is derived from an EMBL/GenBank/DDBJ whole genome shotgun (WGS) entry which is preliminary data.</text>
</comment>
<evidence type="ECO:0000256" key="1">
    <source>
        <dbReference type="ARBA" id="ARBA00022598"/>
    </source>
</evidence>
<dbReference type="Gene3D" id="3.40.50.20">
    <property type="match status" value="1"/>
</dbReference>
<reference evidence="7 8" key="1">
    <citation type="submission" date="2020-08" db="EMBL/GenBank/DDBJ databases">
        <title>Genomic Encyclopedia of Type Strains, Phase IV (KMG-IV): sequencing the most valuable type-strain genomes for metagenomic binning, comparative biology and taxonomic classification.</title>
        <authorList>
            <person name="Goeker M."/>
        </authorList>
    </citation>
    <scope>NUCLEOTIDE SEQUENCE [LARGE SCALE GENOMIC DNA]</scope>
    <source>
        <strain evidence="7 8">DSM 105721</strain>
    </source>
</reference>
<dbReference type="SUPFAM" id="SSF52440">
    <property type="entry name" value="PreATP-grasp domain"/>
    <property type="match status" value="1"/>
</dbReference>
<feature type="domain" description="ATP-grasp" evidence="6">
    <location>
        <begin position="106"/>
        <end position="304"/>
    </location>
</feature>
<evidence type="ECO:0000313" key="7">
    <source>
        <dbReference type="EMBL" id="MBB4027222.1"/>
    </source>
</evidence>
<dbReference type="GO" id="GO:0005524">
    <property type="term" value="F:ATP binding"/>
    <property type="evidence" value="ECO:0007669"/>
    <property type="project" value="UniProtKB-UniRule"/>
</dbReference>
<evidence type="ECO:0000256" key="3">
    <source>
        <dbReference type="ARBA" id="ARBA00022840"/>
    </source>
</evidence>
<keyword evidence="2 5" id="KW-0547">Nucleotide-binding</keyword>
<dbReference type="GO" id="GO:0008716">
    <property type="term" value="F:D-alanine-D-alanine ligase activity"/>
    <property type="evidence" value="ECO:0007669"/>
    <property type="project" value="InterPro"/>
</dbReference>
<dbReference type="Proteomes" id="UP000546007">
    <property type="component" value="Unassembled WGS sequence"/>
</dbReference>
<organism evidence="7 8">
    <name type="scientific">Butyricimonas faecihominis</name>
    <dbReference type="NCBI Taxonomy" id="1472416"/>
    <lineage>
        <taxon>Bacteria</taxon>
        <taxon>Pseudomonadati</taxon>
        <taxon>Bacteroidota</taxon>
        <taxon>Bacteroidia</taxon>
        <taxon>Bacteroidales</taxon>
        <taxon>Odoribacteraceae</taxon>
        <taxon>Butyricimonas</taxon>
    </lineage>
</organism>
<keyword evidence="4" id="KW-0961">Cell wall biogenesis/degradation</keyword>
<dbReference type="EMBL" id="JACIES010000008">
    <property type="protein sequence ID" value="MBB4027222.1"/>
    <property type="molecule type" value="Genomic_DNA"/>
</dbReference>